<keyword evidence="5 10" id="KW-0547">Nucleotide-binding</keyword>
<dbReference type="PANTHER" id="PTHR32120:SF10">
    <property type="entry name" value="SMALL RIBOSOMAL SUBUNIT BIOGENESIS GTPASE RSGA"/>
    <property type="match status" value="1"/>
</dbReference>
<comment type="cofactor">
    <cofactor evidence="10">
        <name>Zn(2+)</name>
        <dbReference type="ChEBI" id="CHEBI:29105"/>
    </cofactor>
    <text evidence="10">Binds 1 zinc ion per subunit.</text>
</comment>
<dbReference type="HAMAP" id="MF_01820">
    <property type="entry name" value="GTPase_RsgA"/>
    <property type="match status" value="1"/>
</dbReference>
<feature type="domain" description="CP-type G" evidence="13">
    <location>
        <begin position="130"/>
        <end position="286"/>
    </location>
</feature>
<evidence type="ECO:0000256" key="4">
    <source>
        <dbReference type="ARBA" id="ARBA00022730"/>
    </source>
</evidence>
<dbReference type="Gene3D" id="3.40.50.300">
    <property type="entry name" value="P-loop containing nucleotide triphosphate hydrolases"/>
    <property type="match status" value="1"/>
</dbReference>
<feature type="binding site" evidence="10">
    <location>
        <begin position="228"/>
        <end position="236"/>
    </location>
    <ligand>
        <name>GTP</name>
        <dbReference type="ChEBI" id="CHEBI:37565"/>
    </ligand>
</feature>
<keyword evidence="2 10" id="KW-0690">Ribosome biogenesis</keyword>
<dbReference type="Pfam" id="PF03193">
    <property type="entry name" value="RsgA_GTPase"/>
    <property type="match status" value="1"/>
</dbReference>
<dbReference type="InterPro" id="IPR004881">
    <property type="entry name" value="Ribosome_biogen_GTPase_RsgA"/>
</dbReference>
<gene>
    <name evidence="10" type="primary">rsgA</name>
    <name evidence="14" type="ORF">HNQ53_001251</name>
</gene>
<proteinExistence type="inferred from homology"/>
<comment type="function">
    <text evidence="10">One of several proteins that assist in the late maturation steps of the functional core of the 30S ribosomal subunit. Helps release RbfA from mature subunits. May play a role in the assembly of ribosomal proteins into the subunit. Circularly permuted GTPase that catalyzes slow GTP hydrolysis, GTPase activity is stimulated by the 30S ribosomal subunit.</text>
</comment>
<feature type="domain" description="EngC GTPase" evidence="12">
    <location>
        <begin position="138"/>
        <end position="284"/>
    </location>
</feature>
<organism evidence="14 15">
    <name type="scientific">Microbulbifer hydrolyticus</name>
    <dbReference type="NCBI Taxonomy" id="48074"/>
    <lineage>
        <taxon>Bacteria</taxon>
        <taxon>Pseudomonadati</taxon>
        <taxon>Pseudomonadota</taxon>
        <taxon>Gammaproteobacteria</taxon>
        <taxon>Cellvibrionales</taxon>
        <taxon>Microbulbiferaceae</taxon>
        <taxon>Microbulbifer</taxon>
    </lineage>
</organism>
<protein>
    <recommendedName>
        <fullName evidence="10">Small ribosomal subunit biogenesis GTPase RsgA</fullName>
        <ecNumber evidence="10">3.6.1.-</ecNumber>
    </recommendedName>
</protein>
<comment type="caution">
    <text evidence="14">The sequence shown here is derived from an EMBL/GenBank/DDBJ whole genome shotgun (WGS) entry which is preliminary data.</text>
</comment>
<evidence type="ECO:0000256" key="11">
    <source>
        <dbReference type="SAM" id="MobiDB-lite"/>
    </source>
</evidence>
<keyword evidence="4 10" id="KW-0699">rRNA-binding</keyword>
<keyword evidence="9 10" id="KW-0342">GTP-binding</keyword>
<dbReference type="AlphaFoldDB" id="A0AA89PB72"/>
<feature type="binding site" evidence="10">
    <location>
        <begin position="177"/>
        <end position="180"/>
    </location>
    <ligand>
        <name>GTP</name>
        <dbReference type="ChEBI" id="CHEBI:37565"/>
    </ligand>
</feature>
<keyword evidence="1 10" id="KW-0963">Cytoplasm</keyword>
<keyword evidence="7 10" id="KW-0862">Zinc</keyword>
<dbReference type="NCBIfam" id="TIGR00157">
    <property type="entry name" value="ribosome small subunit-dependent GTPase A"/>
    <property type="match status" value="1"/>
</dbReference>
<feature type="binding site" evidence="10">
    <location>
        <position position="316"/>
    </location>
    <ligand>
        <name>Zn(2+)</name>
        <dbReference type="ChEBI" id="CHEBI:29105"/>
    </ligand>
</feature>
<sequence length="384" mass="42031">MSKSLISRRPAFRRGLSVGAGANAGAATENDRKASMSPLQVLGWKPFFQQQLSLDELNDCEPVKVMAVHRSQVEVTGERGEEAVLVHGPLFEDATERPTVGDWLLLERETRRPLRRLERSSLFKRMAPGAKQAQLIAANVDNVLIVSSCNHDFNLSRVERCLALVKEAGCRACLVLTKADQDENHEQYREALKGHRDLPLLLVNALDRSSVEPLREYCRSGETLALLGSSGVGKSTLLNSLAGTELAATSGIREDDSKGRHTTRHRALYAIPAGGLLLDSPGMRELGLADVGDGLAATFADIGALAAKCRFADCVHESEPGCAVQSAIDSGELDERRLRNWRKLEREVARNSKTLAQSRADDKALGQMYRTVQSHARSRKSGEE</sequence>
<evidence type="ECO:0000256" key="1">
    <source>
        <dbReference type="ARBA" id="ARBA00022490"/>
    </source>
</evidence>
<evidence type="ECO:0000313" key="14">
    <source>
        <dbReference type="EMBL" id="MBB5211033.1"/>
    </source>
</evidence>
<feature type="binding site" evidence="10">
    <location>
        <position position="309"/>
    </location>
    <ligand>
        <name>Zn(2+)</name>
        <dbReference type="ChEBI" id="CHEBI:29105"/>
    </ligand>
</feature>
<comment type="subcellular location">
    <subcellularLocation>
        <location evidence="10">Cytoplasm</location>
    </subcellularLocation>
</comment>
<feature type="region of interest" description="Disordered" evidence="11">
    <location>
        <begin position="351"/>
        <end position="384"/>
    </location>
</feature>
<dbReference type="PANTHER" id="PTHR32120">
    <property type="entry name" value="SMALL RIBOSOMAL SUBUNIT BIOGENESIS GTPASE RSGA"/>
    <property type="match status" value="1"/>
</dbReference>
<dbReference type="RefSeq" id="WP_202620665.1">
    <property type="nucleotide sequence ID" value="NZ_CP047491.1"/>
</dbReference>
<dbReference type="EMBL" id="JACHHR010000002">
    <property type="protein sequence ID" value="MBB5211033.1"/>
    <property type="molecule type" value="Genomic_DNA"/>
</dbReference>
<accession>A0AA89PB72</accession>
<dbReference type="GO" id="GO:0046872">
    <property type="term" value="F:metal ion binding"/>
    <property type="evidence" value="ECO:0007669"/>
    <property type="project" value="UniProtKB-KW"/>
</dbReference>
<feature type="binding site" evidence="10">
    <location>
        <position position="322"/>
    </location>
    <ligand>
        <name>Zn(2+)</name>
        <dbReference type="ChEBI" id="CHEBI:29105"/>
    </ligand>
</feature>
<name>A0AA89PB72_9GAMM</name>
<evidence type="ECO:0000256" key="10">
    <source>
        <dbReference type="HAMAP-Rule" id="MF_01820"/>
    </source>
</evidence>
<comment type="subunit">
    <text evidence="10">Monomer. Associates with 30S ribosomal subunit, binds 16S rRNA.</text>
</comment>
<evidence type="ECO:0000313" key="15">
    <source>
        <dbReference type="Proteomes" id="UP000563601"/>
    </source>
</evidence>
<evidence type="ECO:0000256" key="2">
    <source>
        <dbReference type="ARBA" id="ARBA00022517"/>
    </source>
</evidence>
<dbReference type="PROSITE" id="PS50936">
    <property type="entry name" value="ENGC_GTPASE"/>
    <property type="match status" value="1"/>
</dbReference>
<dbReference type="CDD" id="cd01854">
    <property type="entry name" value="YjeQ_EngC"/>
    <property type="match status" value="1"/>
</dbReference>
<evidence type="ECO:0000259" key="13">
    <source>
        <dbReference type="PROSITE" id="PS51721"/>
    </source>
</evidence>
<evidence type="ECO:0000256" key="7">
    <source>
        <dbReference type="ARBA" id="ARBA00022833"/>
    </source>
</evidence>
<dbReference type="InterPro" id="IPR027417">
    <property type="entry name" value="P-loop_NTPase"/>
</dbReference>
<evidence type="ECO:0000256" key="5">
    <source>
        <dbReference type="ARBA" id="ARBA00022741"/>
    </source>
</evidence>
<evidence type="ECO:0000256" key="9">
    <source>
        <dbReference type="ARBA" id="ARBA00023134"/>
    </source>
</evidence>
<dbReference type="InterPro" id="IPR030378">
    <property type="entry name" value="G_CP_dom"/>
</dbReference>
<keyword evidence="6 10" id="KW-0378">Hydrolase</keyword>
<comment type="similarity">
    <text evidence="10">Belongs to the TRAFAC class YlqF/YawG GTPase family. RsgA subfamily.</text>
</comment>
<dbReference type="GO" id="GO:0005525">
    <property type="term" value="F:GTP binding"/>
    <property type="evidence" value="ECO:0007669"/>
    <property type="project" value="UniProtKB-UniRule"/>
</dbReference>
<dbReference type="Gene3D" id="1.10.40.50">
    <property type="entry name" value="Probable gtpase engc, domain 3"/>
    <property type="match status" value="1"/>
</dbReference>
<dbReference type="InterPro" id="IPR010914">
    <property type="entry name" value="RsgA_GTPase_dom"/>
</dbReference>
<dbReference type="EC" id="3.6.1.-" evidence="10"/>
<keyword evidence="3 10" id="KW-0479">Metal-binding</keyword>
<keyword evidence="8 10" id="KW-0694">RNA-binding</keyword>
<dbReference type="Proteomes" id="UP000563601">
    <property type="component" value="Unassembled WGS sequence"/>
</dbReference>
<evidence type="ECO:0000256" key="6">
    <source>
        <dbReference type="ARBA" id="ARBA00022801"/>
    </source>
</evidence>
<dbReference type="GO" id="GO:0042274">
    <property type="term" value="P:ribosomal small subunit biogenesis"/>
    <property type="evidence" value="ECO:0007669"/>
    <property type="project" value="UniProtKB-UniRule"/>
</dbReference>
<dbReference type="GO" id="GO:0005737">
    <property type="term" value="C:cytoplasm"/>
    <property type="evidence" value="ECO:0007669"/>
    <property type="project" value="UniProtKB-SubCell"/>
</dbReference>
<evidence type="ECO:0000256" key="3">
    <source>
        <dbReference type="ARBA" id="ARBA00022723"/>
    </source>
</evidence>
<dbReference type="PROSITE" id="PS51721">
    <property type="entry name" value="G_CP"/>
    <property type="match status" value="1"/>
</dbReference>
<dbReference type="GO" id="GO:0019843">
    <property type="term" value="F:rRNA binding"/>
    <property type="evidence" value="ECO:0007669"/>
    <property type="project" value="UniProtKB-KW"/>
</dbReference>
<dbReference type="SUPFAM" id="SSF52540">
    <property type="entry name" value="P-loop containing nucleoside triphosphate hydrolases"/>
    <property type="match status" value="1"/>
</dbReference>
<evidence type="ECO:0000259" key="12">
    <source>
        <dbReference type="PROSITE" id="PS50936"/>
    </source>
</evidence>
<reference evidence="14 15" key="1">
    <citation type="submission" date="2020-08" db="EMBL/GenBank/DDBJ databases">
        <title>Genomic Encyclopedia of Type Strains, Phase IV (KMG-IV): sequencing the most valuable type-strain genomes for metagenomic binning, comparative biology and taxonomic classification.</title>
        <authorList>
            <person name="Goeker M."/>
        </authorList>
    </citation>
    <scope>NUCLEOTIDE SEQUENCE [LARGE SCALE GENOMIC DNA]</scope>
    <source>
        <strain evidence="14 15">DSM 11525</strain>
    </source>
</reference>
<dbReference type="GO" id="GO:0003924">
    <property type="term" value="F:GTPase activity"/>
    <property type="evidence" value="ECO:0007669"/>
    <property type="project" value="UniProtKB-UniRule"/>
</dbReference>
<evidence type="ECO:0000256" key="8">
    <source>
        <dbReference type="ARBA" id="ARBA00022884"/>
    </source>
</evidence>
<feature type="binding site" evidence="10">
    <location>
        <position position="314"/>
    </location>
    <ligand>
        <name>Zn(2+)</name>
        <dbReference type="ChEBI" id="CHEBI:29105"/>
    </ligand>
</feature>